<reference evidence="2 3" key="1">
    <citation type="submission" date="2019-01" db="EMBL/GenBank/DDBJ databases">
        <authorList>
            <person name="Sayadi A."/>
        </authorList>
    </citation>
    <scope>NUCLEOTIDE SEQUENCE [LARGE SCALE GENOMIC DNA]</scope>
</reference>
<name>A0A653CU03_CALMS</name>
<evidence type="ECO:0000256" key="1">
    <source>
        <dbReference type="SAM" id="MobiDB-lite"/>
    </source>
</evidence>
<accession>A0A653CU03</accession>
<dbReference type="OrthoDB" id="6774317at2759"/>
<protein>
    <submittedName>
        <fullName evidence="2">Uncharacterized protein</fullName>
    </submittedName>
</protein>
<feature type="compositionally biased region" description="Low complexity" evidence="1">
    <location>
        <begin position="505"/>
        <end position="524"/>
    </location>
</feature>
<keyword evidence="3" id="KW-1185">Reference proteome</keyword>
<proteinExistence type="predicted"/>
<feature type="non-terminal residue" evidence="2">
    <location>
        <position position="1"/>
    </location>
</feature>
<dbReference type="EMBL" id="CAACVG010008822">
    <property type="protein sequence ID" value="VEN51169.1"/>
    <property type="molecule type" value="Genomic_DNA"/>
</dbReference>
<dbReference type="AlphaFoldDB" id="A0A653CU03"/>
<evidence type="ECO:0000313" key="3">
    <source>
        <dbReference type="Proteomes" id="UP000410492"/>
    </source>
</evidence>
<feature type="region of interest" description="Disordered" evidence="1">
    <location>
        <begin position="500"/>
        <end position="534"/>
    </location>
</feature>
<feature type="region of interest" description="Disordered" evidence="1">
    <location>
        <begin position="224"/>
        <end position="249"/>
    </location>
</feature>
<organism evidence="2 3">
    <name type="scientific">Callosobruchus maculatus</name>
    <name type="common">Southern cowpea weevil</name>
    <name type="synonym">Pulse bruchid</name>
    <dbReference type="NCBI Taxonomy" id="64391"/>
    <lineage>
        <taxon>Eukaryota</taxon>
        <taxon>Metazoa</taxon>
        <taxon>Ecdysozoa</taxon>
        <taxon>Arthropoda</taxon>
        <taxon>Hexapoda</taxon>
        <taxon>Insecta</taxon>
        <taxon>Pterygota</taxon>
        <taxon>Neoptera</taxon>
        <taxon>Endopterygota</taxon>
        <taxon>Coleoptera</taxon>
        <taxon>Polyphaga</taxon>
        <taxon>Cucujiformia</taxon>
        <taxon>Chrysomeloidea</taxon>
        <taxon>Chrysomelidae</taxon>
        <taxon>Bruchinae</taxon>
        <taxon>Bruchini</taxon>
        <taxon>Callosobruchus</taxon>
    </lineage>
</organism>
<evidence type="ECO:0000313" key="2">
    <source>
        <dbReference type="EMBL" id="VEN51169.1"/>
    </source>
</evidence>
<sequence>FQHQTPFQPLPICDEDPVQATRLWNALWRIDNFHKWKKPSNFHGTIKRNYSSYEHCAQMTQSQQLSTSVLSAHFVSMPELRTSQDLSVSMIFAKTKANPKLGAKKEIKRYTGSTGSSRRKSNYCDQVRKTKKCIKPCTMPQVHPPPIHEDDMKRLQPRYPILPETDCDDNKQPFPFQNYIDTSMDVEYLRQKFGIKNEGLTQDCNTFGQPPNKARAFKDLVRSTSSSSGCDKNCGGGGRSGADDDDDDCNRPKTDCHSIVKTVHANKNQCQVKEDLDQCVITKEESVVRKEEKRYIKAKRDPCEKQQDICVEEDTDKCPKIKKPCETKPVCEESLWQKIVNFFKARPGCPSPDEWKKKALRDKAEKAAKAAGLIVCDPKDLPPDVACKCKSLPNVITTPKCEDKNEGDGECDDIEEKEECTSTVKKRTVSGVQKRCSTTAMSSIGKRCYSSKANSKALEEINKSLEEGEKKELARKIVQTVNQLLNGCDGDEEAEVAGNIDPMEGTQNTVNNSSGTTGNNKSNNVFSSNPEVNRQRMDMSTRVHLVRKVSTPHFLDVMFHDKAENGLTGYQRARAFAAFQECFSKIDAFSDINHDDIEEAKTRKLLSELDKLLDNTRKKSKKND</sequence>
<gene>
    <name evidence="2" type="ORF">CALMAC_LOCUS11713</name>
</gene>
<dbReference type="Proteomes" id="UP000410492">
    <property type="component" value="Unassembled WGS sequence"/>
</dbReference>